<evidence type="ECO:0000256" key="4">
    <source>
        <dbReference type="ARBA" id="ARBA00022723"/>
    </source>
</evidence>
<dbReference type="Pfam" id="PF13186">
    <property type="entry name" value="SPASM"/>
    <property type="match status" value="1"/>
</dbReference>
<keyword evidence="2" id="KW-0004">4Fe-4S</keyword>
<accession>A0A3B1CHF1</accession>
<dbReference type="InterPro" id="IPR013785">
    <property type="entry name" value="Aldolase_TIM"/>
</dbReference>
<organism evidence="8">
    <name type="scientific">hydrothermal vent metagenome</name>
    <dbReference type="NCBI Taxonomy" id="652676"/>
    <lineage>
        <taxon>unclassified sequences</taxon>
        <taxon>metagenomes</taxon>
        <taxon>ecological metagenomes</taxon>
    </lineage>
</organism>
<evidence type="ECO:0000313" key="8">
    <source>
        <dbReference type="EMBL" id="VAX23398.1"/>
    </source>
</evidence>
<sequence>MPPLYFSMKLYKHLINLARFKLGATRPSCGPMKVQWELTYSCNLKCRHCQIWQIPQEEIKANTMSLDQQKKILDDLAYNDVGHVSFSGGEMFLQKTVFELIAHAKGLGMKVGGNSNAYLIDPEIAKKIAESGLDMLYISIDGDNAKTHDYIRGVDGAFDKALDGVKNMKAERPDIKIFFNTTINNLNVGQLTGIAKIARERGIEGLTIEMTNTFDKYSPDKELILSDDKLPILREQIKELFEKFGDLLPHPHGYFDEFETYIKQCDELYRYRCVAGVVSAQIHPNGDLYPCPVAFKKIGNLTEKSFKQLWYSDEADGLRKDIKQGRHPICWITCVSPLNQYLSYLTPTRFYKLLQPKTVKHILKKI</sequence>
<dbReference type="SFLD" id="SFLDG01067">
    <property type="entry name" value="SPASM/twitch_domain_containing"/>
    <property type="match status" value="1"/>
</dbReference>
<evidence type="ECO:0000256" key="2">
    <source>
        <dbReference type="ARBA" id="ARBA00022485"/>
    </source>
</evidence>
<evidence type="ECO:0000256" key="1">
    <source>
        <dbReference type="ARBA" id="ARBA00001966"/>
    </source>
</evidence>
<name>A0A3B1CHF1_9ZZZZ</name>
<evidence type="ECO:0000256" key="5">
    <source>
        <dbReference type="ARBA" id="ARBA00023004"/>
    </source>
</evidence>
<evidence type="ECO:0000256" key="3">
    <source>
        <dbReference type="ARBA" id="ARBA00022691"/>
    </source>
</evidence>
<keyword evidence="5" id="KW-0408">Iron</keyword>
<proteinExistence type="predicted"/>
<dbReference type="EMBL" id="UOGA01000247">
    <property type="protein sequence ID" value="VAX23398.1"/>
    <property type="molecule type" value="Genomic_DNA"/>
</dbReference>
<dbReference type="InterPro" id="IPR017200">
    <property type="entry name" value="PqqE-like"/>
</dbReference>
<dbReference type="PANTHER" id="PTHR11228:SF7">
    <property type="entry name" value="PQQA PEPTIDE CYCLASE"/>
    <property type="match status" value="1"/>
</dbReference>
<dbReference type="Pfam" id="PF04055">
    <property type="entry name" value="Radical_SAM"/>
    <property type="match status" value="1"/>
</dbReference>
<dbReference type="PANTHER" id="PTHR11228">
    <property type="entry name" value="RADICAL SAM DOMAIN PROTEIN"/>
    <property type="match status" value="1"/>
</dbReference>
<dbReference type="SFLD" id="SFLDG01386">
    <property type="entry name" value="main_SPASM_domain-containing"/>
    <property type="match status" value="1"/>
</dbReference>
<dbReference type="SFLD" id="SFLDS00029">
    <property type="entry name" value="Radical_SAM"/>
    <property type="match status" value="1"/>
</dbReference>
<protein>
    <recommendedName>
        <fullName evidence="7">Radical SAM core domain-containing protein</fullName>
    </recommendedName>
</protein>
<keyword evidence="3" id="KW-0949">S-adenosyl-L-methionine</keyword>
<dbReference type="InterPro" id="IPR050377">
    <property type="entry name" value="Radical_SAM_PqqE_MftC-like"/>
</dbReference>
<dbReference type="SUPFAM" id="SSF102114">
    <property type="entry name" value="Radical SAM enzymes"/>
    <property type="match status" value="1"/>
</dbReference>
<reference evidence="8" key="1">
    <citation type="submission" date="2018-06" db="EMBL/GenBank/DDBJ databases">
        <authorList>
            <person name="Zhirakovskaya E."/>
        </authorList>
    </citation>
    <scope>NUCLEOTIDE SEQUENCE</scope>
</reference>
<dbReference type="InterPro" id="IPR023885">
    <property type="entry name" value="4Fe4S-binding_SPASM_dom"/>
</dbReference>
<dbReference type="InterPro" id="IPR006638">
    <property type="entry name" value="Elp3/MiaA/NifB-like_rSAM"/>
</dbReference>
<dbReference type="GO" id="GO:0051539">
    <property type="term" value="F:4 iron, 4 sulfur cluster binding"/>
    <property type="evidence" value="ECO:0007669"/>
    <property type="project" value="UniProtKB-KW"/>
</dbReference>
<evidence type="ECO:0000259" key="7">
    <source>
        <dbReference type="PROSITE" id="PS51918"/>
    </source>
</evidence>
<feature type="domain" description="Radical SAM core" evidence="7">
    <location>
        <begin position="28"/>
        <end position="243"/>
    </location>
</feature>
<keyword evidence="6" id="KW-0411">Iron-sulfur</keyword>
<dbReference type="AlphaFoldDB" id="A0A3B1CHF1"/>
<evidence type="ECO:0000256" key="6">
    <source>
        <dbReference type="ARBA" id="ARBA00023014"/>
    </source>
</evidence>
<dbReference type="InterPro" id="IPR058240">
    <property type="entry name" value="rSAM_sf"/>
</dbReference>
<dbReference type="SMART" id="SM00729">
    <property type="entry name" value="Elp3"/>
    <property type="match status" value="1"/>
</dbReference>
<dbReference type="PROSITE" id="PS51918">
    <property type="entry name" value="RADICAL_SAM"/>
    <property type="match status" value="1"/>
</dbReference>
<dbReference type="GO" id="GO:0046872">
    <property type="term" value="F:metal ion binding"/>
    <property type="evidence" value="ECO:0007669"/>
    <property type="project" value="UniProtKB-KW"/>
</dbReference>
<dbReference type="InterPro" id="IPR007197">
    <property type="entry name" value="rSAM"/>
</dbReference>
<comment type="cofactor">
    <cofactor evidence="1">
        <name>[4Fe-4S] cluster</name>
        <dbReference type="ChEBI" id="CHEBI:49883"/>
    </cofactor>
</comment>
<dbReference type="CDD" id="cd21109">
    <property type="entry name" value="SPASM"/>
    <property type="match status" value="1"/>
</dbReference>
<keyword evidence="4" id="KW-0479">Metal-binding</keyword>
<dbReference type="GO" id="GO:0003824">
    <property type="term" value="F:catalytic activity"/>
    <property type="evidence" value="ECO:0007669"/>
    <property type="project" value="InterPro"/>
</dbReference>
<gene>
    <name evidence="8" type="ORF">MNBD_NITROSPINAE04-164</name>
</gene>
<dbReference type="Gene3D" id="3.20.20.70">
    <property type="entry name" value="Aldolase class I"/>
    <property type="match status" value="1"/>
</dbReference>
<dbReference type="CDD" id="cd01335">
    <property type="entry name" value="Radical_SAM"/>
    <property type="match status" value="1"/>
</dbReference>
<dbReference type="PIRSF" id="PIRSF037420">
    <property type="entry name" value="PQQ_syn_pqqE"/>
    <property type="match status" value="1"/>
</dbReference>